<dbReference type="Pfam" id="PF09986">
    <property type="entry name" value="DUF2225"/>
    <property type="match status" value="1"/>
</dbReference>
<reference evidence="2 3" key="1">
    <citation type="submission" date="2019-08" db="EMBL/GenBank/DDBJ databases">
        <title>Complete genome sequence of Candidatus Uab amorphum.</title>
        <authorList>
            <person name="Shiratori T."/>
            <person name="Suzuki S."/>
            <person name="Kakizawa Y."/>
            <person name="Ishida K."/>
        </authorList>
    </citation>
    <scope>NUCLEOTIDE SEQUENCE [LARGE SCALE GENOMIC DNA]</scope>
    <source>
        <strain evidence="2 3">SRT547</strain>
    </source>
</reference>
<dbReference type="AlphaFoldDB" id="A0A5S9ISW6"/>
<dbReference type="InterPro" id="IPR018708">
    <property type="entry name" value="DUF2225"/>
</dbReference>
<dbReference type="InterPro" id="IPR021133">
    <property type="entry name" value="HEAT_type_2"/>
</dbReference>
<evidence type="ECO:0000256" key="1">
    <source>
        <dbReference type="SAM" id="SignalP"/>
    </source>
</evidence>
<dbReference type="InterPro" id="IPR016024">
    <property type="entry name" value="ARM-type_fold"/>
</dbReference>
<sequence length="392" mass="45636">MKTRMILSFMACFLLNLGATTWRPIEAQCPVCEEKNEFASIGSYGNYIYQWPSKFQYIYWPLTDAHVLYSCQKCYLTCYMWDFRRIPKEKIAKLKEVLSSEKINREDTSFYRDIPMTTRLDVAEKVYKALEKTPDFWCTFYRTYAYHHDSAGEYEKAKQARKKALELAQKLIAENKNPGTDKELLLISGAMHYFLENEDLAKKEFEKALRLTYSEPQREESYNKGFDAYLTELLTEYINNDEKASPLREKGKRLVREQLKKLESQTVEERIATLQKETTFLTVKIYILRELSFFEAQDEKLLPAFVYALKHKNEEIQIEGLKGLEKLGEKSAPAISSLIESFAEASPEVSKYVQEALLKIGSKAIPLLEEALKNDNDNIKKNAAQILQKLQK</sequence>
<evidence type="ECO:0000313" key="3">
    <source>
        <dbReference type="Proteomes" id="UP000326354"/>
    </source>
</evidence>
<evidence type="ECO:0000313" key="2">
    <source>
        <dbReference type="EMBL" id="BBM86540.1"/>
    </source>
</evidence>
<dbReference type="InterPro" id="IPR011989">
    <property type="entry name" value="ARM-like"/>
</dbReference>
<dbReference type="SUPFAM" id="SSF48371">
    <property type="entry name" value="ARM repeat"/>
    <property type="match status" value="1"/>
</dbReference>
<name>A0A5S9ISW6_UABAM</name>
<dbReference type="RefSeq" id="WP_151970591.1">
    <property type="nucleotide sequence ID" value="NZ_AP019860.1"/>
</dbReference>
<keyword evidence="1" id="KW-0732">Signal</keyword>
<dbReference type="EMBL" id="AP019860">
    <property type="protein sequence ID" value="BBM86540.1"/>
    <property type="molecule type" value="Genomic_DNA"/>
</dbReference>
<feature type="chain" id="PRO_5025055706" description="DUF2225 domain-containing protein" evidence="1">
    <location>
        <begin position="22"/>
        <end position="392"/>
    </location>
</feature>
<organism evidence="2 3">
    <name type="scientific">Uabimicrobium amorphum</name>
    <dbReference type="NCBI Taxonomy" id="2596890"/>
    <lineage>
        <taxon>Bacteria</taxon>
        <taxon>Pseudomonadati</taxon>
        <taxon>Planctomycetota</taxon>
        <taxon>Candidatus Uabimicrobiia</taxon>
        <taxon>Candidatus Uabimicrobiales</taxon>
        <taxon>Candidatus Uabimicrobiaceae</taxon>
        <taxon>Candidatus Uabimicrobium</taxon>
    </lineage>
</organism>
<gene>
    <name evidence="2" type="ORF">UABAM_04926</name>
</gene>
<dbReference type="Proteomes" id="UP000326354">
    <property type="component" value="Chromosome"/>
</dbReference>
<evidence type="ECO:0008006" key="4">
    <source>
        <dbReference type="Google" id="ProtNLM"/>
    </source>
</evidence>
<dbReference type="SUPFAM" id="SSF48452">
    <property type="entry name" value="TPR-like"/>
    <property type="match status" value="1"/>
</dbReference>
<feature type="signal peptide" evidence="1">
    <location>
        <begin position="1"/>
        <end position="21"/>
    </location>
</feature>
<proteinExistence type="predicted"/>
<dbReference type="OrthoDB" id="2482121at2"/>
<dbReference type="KEGG" id="uam:UABAM_04926"/>
<protein>
    <recommendedName>
        <fullName evidence="4">DUF2225 domain-containing protein</fullName>
    </recommendedName>
</protein>
<keyword evidence="3" id="KW-1185">Reference proteome</keyword>
<dbReference type="InterPro" id="IPR011990">
    <property type="entry name" value="TPR-like_helical_dom_sf"/>
</dbReference>
<dbReference type="PROSITE" id="PS50077">
    <property type="entry name" value="HEAT_REPEAT"/>
    <property type="match status" value="1"/>
</dbReference>
<accession>A0A5S9ISW6</accession>
<dbReference type="Gene3D" id="1.25.40.10">
    <property type="entry name" value="Tetratricopeptide repeat domain"/>
    <property type="match status" value="1"/>
</dbReference>
<dbReference type="Gene3D" id="1.25.10.10">
    <property type="entry name" value="Leucine-rich Repeat Variant"/>
    <property type="match status" value="1"/>
</dbReference>